<feature type="region of interest" description="Disordered" evidence="1">
    <location>
        <begin position="1"/>
        <end position="46"/>
    </location>
</feature>
<feature type="compositionally biased region" description="Basic and acidic residues" evidence="1">
    <location>
        <begin position="32"/>
        <end position="46"/>
    </location>
</feature>
<protein>
    <submittedName>
        <fullName evidence="2">Uncharacterized protein</fullName>
    </submittedName>
</protein>
<accession>A0A645CV56</accession>
<dbReference type="EMBL" id="VSSQ01030488">
    <property type="protein sequence ID" value="MPM81040.1"/>
    <property type="molecule type" value="Genomic_DNA"/>
</dbReference>
<name>A0A645CV56_9ZZZZ</name>
<evidence type="ECO:0000313" key="2">
    <source>
        <dbReference type="EMBL" id="MPM81040.1"/>
    </source>
</evidence>
<dbReference type="AlphaFoldDB" id="A0A645CV56"/>
<comment type="caution">
    <text evidence="2">The sequence shown here is derived from an EMBL/GenBank/DDBJ whole genome shotgun (WGS) entry which is preliminary data.</text>
</comment>
<sequence>MGNQQIDADGAAKGDQHAVADQSGGKYGPVSDQHHHCGDKDRGDPCFRRGGNYLTDDESGCADDECECKIVHVLSSFCLAYF</sequence>
<organism evidence="2">
    <name type="scientific">bioreactor metagenome</name>
    <dbReference type="NCBI Taxonomy" id="1076179"/>
    <lineage>
        <taxon>unclassified sequences</taxon>
        <taxon>metagenomes</taxon>
        <taxon>ecological metagenomes</taxon>
    </lineage>
</organism>
<reference evidence="2" key="1">
    <citation type="submission" date="2019-08" db="EMBL/GenBank/DDBJ databases">
        <authorList>
            <person name="Kucharzyk K."/>
            <person name="Murdoch R.W."/>
            <person name="Higgins S."/>
            <person name="Loffler F."/>
        </authorList>
    </citation>
    <scope>NUCLEOTIDE SEQUENCE</scope>
</reference>
<gene>
    <name evidence="2" type="ORF">SDC9_128092</name>
</gene>
<proteinExistence type="predicted"/>
<evidence type="ECO:0000256" key="1">
    <source>
        <dbReference type="SAM" id="MobiDB-lite"/>
    </source>
</evidence>